<dbReference type="Proteomes" id="UP000616769">
    <property type="component" value="Unassembled WGS sequence"/>
</dbReference>
<organism evidence="1 2">
    <name type="scientific">Sarcoptes scabiei</name>
    <name type="common">Itch mite</name>
    <name type="synonym">Acarus scabiei</name>
    <dbReference type="NCBI Taxonomy" id="52283"/>
    <lineage>
        <taxon>Eukaryota</taxon>
        <taxon>Metazoa</taxon>
        <taxon>Ecdysozoa</taxon>
        <taxon>Arthropoda</taxon>
        <taxon>Chelicerata</taxon>
        <taxon>Arachnida</taxon>
        <taxon>Acari</taxon>
        <taxon>Acariformes</taxon>
        <taxon>Sarcoptiformes</taxon>
        <taxon>Astigmata</taxon>
        <taxon>Psoroptidia</taxon>
        <taxon>Sarcoptoidea</taxon>
        <taxon>Sarcoptidae</taxon>
        <taxon>Sarcoptinae</taxon>
        <taxon>Sarcoptes</taxon>
    </lineage>
</organism>
<gene>
    <name evidence="1" type="ORF">QR98_0062570</name>
</gene>
<dbReference type="EMBL" id="JXLN01011856">
    <property type="protein sequence ID" value="KPM07757.1"/>
    <property type="molecule type" value="Genomic_DNA"/>
</dbReference>
<protein>
    <submittedName>
        <fullName evidence="1">Uncharacterized protein</fullName>
    </submittedName>
</protein>
<dbReference type="VEuPathDB" id="VectorBase:SSCA007288"/>
<reference evidence="1 2" key="1">
    <citation type="journal article" date="2015" name="Parasit. Vectors">
        <title>Draft genome of the scabies mite.</title>
        <authorList>
            <person name="Rider S.D.Jr."/>
            <person name="Morgan M.S."/>
            <person name="Arlian L.G."/>
        </authorList>
    </citation>
    <scope>NUCLEOTIDE SEQUENCE [LARGE SCALE GENOMIC DNA]</scope>
    <source>
        <strain evidence="1">Arlian Lab</strain>
    </source>
</reference>
<proteinExistence type="predicted"/>
<evidence type="ECO:0000313" key="1">
    <source>
        <dbReference type="EMBL" id="KPM07757.1"/>
    </source>
</evidence>
<sequence length="70" mass="8138">MRYEIRDLNFEISRADILHRYSSRCQQLHHVRPSIDADPLGMILLTQMGRFPCIDSYPPTILNPNPFGPL</sequence>
<accession>A0A132AA22</accession>
<comment type="caution">
    <text evidence="1">The sequence shown here is derived from an EMBL/GenBank/DDBJ whole genome shotgun (WGS) entry which is preliminary data.</text>
</comment>
<evidence type="ECO:0000313" key="2">
    <source>
        <dbReference type="Proteomes" id="UP000616769"/>
    </source>
</evidence>
<name>A0A132AA22_SARSC</name>
<dbReference type="AlphaFoldDB" id="A0A132AA22"/>